<gene>
    <name evidence="3" type="ORF">DFR85_07525</name>
</gene>
<dbReference type="Pfam" id="PF04434">
    <property type="entry name" value="SWIM"/>
    <property type="match status" value="1"/>
</dbReference>
<dbReference type="GeneID" id="36831995"/>
<evidence type="ECO:0000259" key="2">
    <source>
        <dbReference type="PROSITE" id="PS50966"/>
    </source>
</evidence>
<evidence type="ECO:0000313" key="3">
    <source>
        <dbReference type="EMBL" id="AWR94466.1"/>
    </source>
</evidence>
<keyword evidence="1" id="KW-0862">Zinc</keyword>
<dbReference type="PROSITE" id="PS50966">
    <property type="entry name" value="ZF_SWIM"/>
    <property type="match status" value="1"/>
</dbReference>
<sequence length="116" mass="13629">MEESKLLRKAEIAIKSNRIIKLEARDSFFYIFVFLGNGKNGKDHILNEKSCDCKSFLFNRIYRNTNMCYHLIALNKALENEDFITIKLNSKEIFEIITDIYANGKSLKLRKVYPNK</sequence>
<dbReference type="Proteomes" id="UP000248044">
    <property type="component" value="Chromosome"/>
</dbReference>
<feature type="domain" description="SWIM-type" evidence="2">
    <location>
        <begin position="29"/>
        <end position="79"/>
    </location>
</feature>
<evidence type="ECO:0000313" key="4">
    <source>
        <dbReference type="Proteomes" id="UP000248044"/>
    </source>
</evidence>
<dbReference type="AlphaFoldDB" id="A0A2U9IES7"/>
<name>A0A2U9IES7_9CREN</name>
<keyword evidence="4" id="KW-1185">Reference proteome</keyword>
<reference evidence="3 4" key="1">
    <citation type="submission" date="2018-05" db="EMBL/GenBank/DDBJ databases">
        <title>Complete Genome Sequences of Extremely Thermoacidophilic, Metal-Mobilizing Type-Strain Members of the Archaeal Family Sulfolobaceae: Acidianus brierleyi DSM-1651T, Acidianus sulfidivorans DSM-18786T, Metallosphaera hakonensis DSM-7519T, and Metallosphaera prunae DSM-10039T.</title>
        <authorList>
            <person name="Counts J.A."/>
            <person name="Kelly R.M."/>
        </authorList>
    </citation>
    <scope>NUCLEOTIDE SEQUENCE [LARGE SCALE GENOMIC DNA]</scope>
    <source>
        <strain evidence="3 4">DSM 1651</strain>
    </source>
</reference>
<evidence type="ECO:0000256" key="1">
    <source>
        <dbReference type="PROSITE-ProRule" id="PRU00325"/>
    </source>
</evidence>
<dbReference type="InterPro" id="IPR007527">
    <property type="entry name" value="Znf_SWIM"/>
</dbReference>
<keyword evidence="1" id="KW-0863">Zinc-finger</keyword>
<organism evidence="3 4">
    <name type="scientific">Acidianus brierleyi</name>
    <dbReference type="NCBI Taxonomy" id="41673"/>
    <lineage>
        <taxon>Archaea</taxon>
        <taxon>Thermoproteota</taxon>
        <taxon>Thermoprotei</taxon>
        <taxon>Sulfolobales</taxon>
        <taxon>Sulfolobaceae</taxon>
        <taxon>Acidianus</taxon>
    </lineage>
</organism>
<dbReference type="GO" id="GO:0008270">
    <property type="term" value="F:zinc ion binding"/>
    <property type="evidence" value="ECO:0007669"/>
    <property type="project" value="UniProtKB-KW"/>
</dbReference>
<protein>
    <submittedName>
        <fullName evidence="3">Metal-binding protein</fullName>
    </submittedName>
</protein>
<dbReference type="RefSeq" id="WP_110270347.1">
    <property type="nucleotide sequence ID" value="NZ_CP029289.2"/>
</dbReference>
<dbReference type="OrthoDB" id="35947at2157"/>
<proteinExistence type="predicted"/>
<accession>A0A2U9IES7</accession>
<dbReference type="KEGG" id="abri:DFR85_07525"/>
<keyword evidence="1" id="KW-0479">Metal-binding</keyword>
<dbReference type="EMBL" id="CP029289">
    <property type="protein sequence ID" value="AWR94466.1"/>
    <property type="molecule type" value="Genomic_DNA"/>
</dbReference>